<accession>A0AAP6JDL9</accession>
<reference evidence="2 3" key="1">
    <citation type="submission" date="2023-12" db="EMBL/GenBank/DDBJ databases">
        <title>Whole-genome sequencing of halo(alkali)philic microorganisms from hypersaline lakes.</title>
        <authorList>
            <person name="Sorokin D.Y."/>
            <person name="Merkel A.Y."/>
            <person name="Messina E."/>
            <person name="Yakimov M."/>
        </authorList>
    </citation>
    <scope>NUCLEOTIDE SEQUENCE [LARGE SCALE GENOMIC DNA]</scope>
    <source>
        <strain evidence="2 3">AB-CW1</strain>
    </source>
</reference>
<proteinExistence type="predicted"/>
<feature type="domain" description="CoA-binding" evidence="1">
    <location>
        <begin position="16"/>
        <end position="108"/>
    </location>
</feature>
<gene>
    <name evidence="2" type="ORF">VCB98_04005</name>
</gene>
<dbReference type="SMART" id="SM00881">
    <property type="entry name" value="CoA_binding"/>
    <property type="match status" value="1"/>
</dbReference>
<dbReference type="Pfam" id="PF13380">
    <property type="entry name" value="CoA_binding_2"/>
    <property type="match status" value="1"/>
</dbReference>
<dbReference type="EMBL" id="JAYGII010000005">
    <property type="protein sequence ID" value="MEA5444980.1"/>
    <property type="molecule type" value="Genomic_DNA"/>
</dbReference>
<evidence type="ECO:0000313" key="3">
    <source>
        <dbReference type="Proteomes" id="UP001302316"/>
    </source>
</evidence>
<evidence type="ECO:0000313" key="2">
    <source>
        <dbReference type="EMBL" id="MEA5444980.1"/>
    </source>
</evidence>
<protein>
    <submittedName>
        <fullName evidence="2">CoA-binding protein</fullName>
    </submittedName>
</protein>
<dbReference type="AlphaFoldDB" id="A0AAP6JDL9"/>
<organism evidence="2 3">
    <name type="scientific">Natronospira elongata</name>
    <dbReference type="NCBI Taxonomy" id="3110268"/>
    <lineage>
        <taxon>Bacteria</taxon>
        <taxon>Pseudomonadati</taxon>
        <taxon>Pseudomonadota</taxon>
        <taxon>Gammaproteobacteria</taxon>
        <taxon>Natronospirales</taxon>
        <taxon>Natronospiraceae</taxon>
        <taxon>Natronospira</taxon>
    </lineage>
</organism>
<dbReference type="RefSeq" id="WP_346050609.1">
    <property type="nucleotide sequence ID" value="NZ_JAYGII010000005.1"/>
</dbReference>
<dbReference type="Proteomes" id="UP001302316">
    <property type="component" value="Unassembled WGS sequence"/>
</dbReference>
<dbReference type="InterPro" id="IPR003781">
    <property type="entry name" value="CoA-bd"/>
</dbReference>
<dbReference type="Gene3D" id="3.40.50.720">
    <property type="entry name" value="NAD(P)-binding Rossmann-like Domain"/>
    <property type="match status" value="1"/>
</dbReference>
<sequence length="143" mass="15375">MSGFRNPDEQAIAEQLNRTRRIAVVGLSPKEGRPSHGVGAALKRLGFELTAVRPGSHEVMGVPAVPSLRDLNGPVDMAVVFRRPEHVAEVVDDAIAAGVPALWLQDGVIDRDAARRAVDAGLFVVMDRCIYRDGVPLMQADAN</sequence>
<dbReference type="PANTHER" id="PTHR33303:SF2">
    <property type="entry name" value="COA-BINDING DOMAIN-CONTAINING PROTEIN"/>
    <property type="match status" value="1"/>
</dbReference>
<dbReference type="SUPFAM" id="SSF51735">
    <property type="entry name" value="NAD(P)-binding Rossmann-fold domains"/>
    <property type="match status" value="1"/>
</dbReference>
<evidence type="ECO:0000259" key="1">
    <source>
        <dbReference type="SMART" id="SM00881"/>
    </source>
</evidence>
<dbReference type="InterPro" id="IPR036291">
    <property type="entry name" value="NAD(P)-bd_dom_sf"/>
</dbReference>
<name>A0AAP6JDL9_9GAMM</name>
<comment type="caution">
    <text evidence="2">The sequence shown here is derived from an EMBL/GenBank/DDBJ whole genome shotgun (WGS) entry which is preliminary data.</text>
</comment>
<dbReference type="PANTHER" id="PTHR33303">
    <property type="entry name" value="CYTOPLASMIC PROTEIN-RELATED"/>
    <property type="match status" value="1"/>
</dbReference>
<keyword evidence="3" id="KW-1185">Reference proteome</keyword>